<reference evidence="2 3" key="1">
    <citation type="journal article" date="2021" name="Sci. Rep.">
        <title>The genome of the diatom Chaetoceros tenuissimus carries an ancient integrated fragment of an extant virus.</title>
        <authorList>
            <person name="Hongo Y."/>
            <person name="Kimura K."/>
            <person name="Takaki Y."/>
            <person name="Yoshida Y."/>
            <person name="Baba S."/>
            <person name="Kobayashi G."/>
            <person name="Nagasaki K."/>
            <person name="Hano T."/>
            <person name="Tomaru Y."/>
        </authorList>
    </citation>
    <scope>NUCLEOTIDE SEQUENCE [LARGE SCALE GENOMIC DNA]</scope>
    <source>
        <strain evidence="2 3">NIES-3715</strain>
    </source>
</reference>
<feature type="compositionally biased region" description="Basic and acidic residues" evidence="1">
    <location>
        <begin position="26"/>
        <end position="39"/>
    </location>
</feature>
<evidence type="ECO:0000313" key="2">
    <source>
        <dbReference type="EMBL" id="GFH51451.1"/>
    </source>
</evidence>
<comment type="caution">
    <text evidence="2">The sequence shown here is derived from an EMBL/GenBank/DDBJ whole genome shotgun (WGS) entry which is preliminary data.</text>
</comment>
<feature type="region of interest" description="Disordered" evidence="1">
    <location>
        <begin position="1"/>
        <end position="63"/>
    </location>
</feature>
<evidence type="ECO:0000313" key="3">
    <source>
        <dbReference type="Proteomes" id="UP001054902"/>
    </source>
</evidence>
<sequence length="670" mass="74622">MSSLALAAAGIPPSEFRAKSTGKNKQYNERNKSARPERKERRRGGQSSSTHLMREQPSPIQSSSVYINSNLPLEQVPMLVTPTKDCTEDVNTRIVPRNKEQECRPVHSPTKNPMPEFLINEIYGNMPKIPQATDKMKQMYSSLVSDSESSSCVSLFSDDDMSIICEESNGEATFLQTIDNVHNFERSKVVDPSIKGDIIDGRSKEENKQTNDVKSSLQKTLLFGPQESTKTFESSDKKPANASSLKKHDLLPNLPQLEKCTKLDPNTRGLECRNQYYKSVQSKIDSSENSEVQIYGGSLLRAATKNKRNEGSVQKDEDDQGTFITLSETMTLQSDMATLTSGTGSPLVKNGTKTDDEDSVRDAGRSEDEFSNDVLLSPTNCKRGEYSVASDQVACSPYTVVAKSRTPTGTIPRDISFHLASDLEYTSLKDVISETRSKAPWNITTGSVIVESPKVDLDNLPQTSISAKNGYEIKPESFQIPTQKEVLSTREEDVKDHENNIKDETKEILEEASVNKIDSHEEVFDDDSLDEYVVSTNKSEEGEKEIDDDDDDDVSTIALNDALIKVGTINDLDVFRKERSDDELDNNSEETAIDILLQGIELITREKLDSLQEIMGEESATSQVPVEVGWTNTRGAKKARLFMQNRSIMELMTEDLPIGCQYGRKATLQH</sequence>
<dbReference type="Proteomes" id="UP001054902">
    <property type="component" value="Unassembled WGS sequence"/>
</dbReference>
<name>A0AAD3H5W8_9STRA</name>
<dbReference type="EMBL" id="BLLK01000045">
    <property type="protein sequence ID" value="GFH51451.1"/>
    <property type="molecule type" value="Genomic_DNA"/>
</dbReference>
<dbReference type="AlphaFoldDB" id="A0AAD3H5W8"/>
<organism evidence="2 3">
    <name type="scientific">Chaetoceros tenuissimus</name>
    <dbReference type="NCBI Taxonomy" id="426638"/>
    <lineage>
        <taxon>Eukaryota</taxon>
        <taxon>Sar</taxon>
        <taxon>Stramenopiles</taxon>
        <taxon>Ochrophyta</taxon>
        <taxon>Bacillariophyta</taxon>
        <taxon>Coscinodiscophyceae</taxon>
        <taxon>Chaetocerotophycidae</taxon>
        <taxon>Chaetocerotales</taxon>
        <taxon>Chaetocerotaceae</taxon>
        <taxon>Chaetoceros</taxon>
    </lineage>
</organism>
<gene>
    <name evidence="2" type="ORF">CTEN210_07927</name>
</gene>
<feature type="region of interest" description="Disordered" evidence="1">
    <location>
        <begin position="339"/>
        <end position="368"/>
    </location>
</feature>
<protein>
    <submittedName>
        <fullName evidence="2">Uncharacterized protein</fullName>
    </submittedName>
</protein>
<feature type="region of interest" description="Disordered" evidence="1">
    <location>
        <begin position="225"/>
        <end position="249"/>
    </location>
</feature>
<accession>A0AAD3H5W8</accession>
<evidence type="ECO:0000256" key="1">
    <source>
        <dbReference type="SAM" id="MobiDB-lite"/>
    </source>
</evidence>
<keyword evidence="3" id="KW-1185">Reference proteome</keyword>
<proteinExistence type="predicted"/>